<feature type="compositionally biased region" description="Basic and acidic residues" evidence="1">
    <location>
        <begin position="263"/>
        <end position="272"/>
    </location>
</feature>
<dbReference type="EMBL" id="FUYP01000001">
    <property type="protein sequence ID" value="SKB27154.1"/>
    <property type="molecule type" value="Genomic_DNA"/>
</dbReference>
<evidence type="ECO:0000313" key="2">
    <source>
        <dbReference type="EMBL" id="SKB27154.1"/>
    </source>
</evidence>
<evidence type="ECO:0000256" key="1">
    <source>
        <dbReference type="SAM" id="MobiDB-lite"/>
    </source>
</evidence>
<evidence type="ECO:0008006" key="4">
    <source>
        <dbReference type="Google" id="ProtNLM"/>
    </source>
</evidence>
<organism evidence="2 3">
    <name type="scientific">Sphingopyxis flava</name>
    <dbReference type="NCBI Taxonomy" id="1507287"/>
    <lineage>
        <taxon>Bacteria</taxon>
        <taxon>Pseudomonadati</taxon>
        <taxon>Pseudomonadota</taxon>
        <taxon>Alphaproteobacteria</taxon>
        <taxon>Sphingomonadales</taxon>
        <taxon>Sphingomonadaceae</taxon>
        <taxon>Sphingopyxis</taxon>
    </lineage>
</organism>
<reference evidence="3" key="1">
    <citation type="submission" date="2017-02" db="EMBL/GenBank/DDBJ databases">
        <authorList>
            <person name="Varghese N."/>
            <person name="Submissions S."/>
        </authorList>
    </citation>
    <scope>NUCLEOTIDE SEQUENCE [LARGE SCALE GENOMIC DNA]</scope>
    <source>
        <strain evidence="3">R11H</strain>
    </source>
</reference>
<keyword evidence="3" id="KW-1185">Reference proteome</keyword>
<sequence length="272" mass="29197">MFDGKAFGEAMLEAVRAYVDRATGALAAENKSLRDENAELAKRLAALEAREMPSLEGYATVEVAKSLITDAVSAAIAEIPVPQDGKSVDPEEVQAMVDKAVSALPAPEAPPDMAEIGKMIEDGIAKAVKALPPAEKGEPGIGLAGAMIDRDGNLVVTTSDGRTHNLGLVVGKDGKPGETFTLDDFDIEQTDERTLEFKFLRGDVMHTFELEFPVPIFREAYKEGRDYRKGDMVVWGGSLWAATKDTDAKPDSPDSGWMIAARKGRDGKSAKE</sequence>
<accession>A0A1T4ZWM0</accession>
<dbReference type="AlphaFoldDB" id="A0A1T4ZWM0"/>
<dbReference type="Proteomes" id="UP000190044">
    <property type="component" value="Unassembled WGS sequence"/>
</dbReference>
<protein>
    <recommendedName>
        <fullName evidence="4">Carbohydrate binding domain-containing protein</fullName>
    </recommendedName>
</protein>
<evidence type="ECO:0000313" key="3">
    <source>
        <dbReference type="Proteomes" id="UP000190044"/>
    </source>
</evidence>
<gene>
    <name evidence="2" type="ORF">SAMN06295937_1001275</name>
</gene>
<proteinExistence type="predicted"/>
<name>A0A1T4ZWM0_9SPHN</name>
<feature type="region of interest" description="Disordered" evidence="1">
    <location>
        <begin position="243"/>
        <end position="272"/>
    </location>
</feature>
<dbReference type="RefSeq" id="WP_079636877.1">
    <property type="nucleotide sequence ID" value="NZ_FUYP01000001.1"/>
</dbReference>